<dbReference type="NCBIfam" id="TIGR04129">
    <property type="entry name" value="CxxH_BA5709"/>
    <property type="match status" value="1"/>
</dbReference>
<evidence type="ECO:0000313" key="2">
    <source>
        <dbReference type="Proteomes" id="UP001596500"/>
    </source>
</evidence>
<dbReference type="InterPro" id="IPR025626">
    <property type="entry name" value="YyzF"/>
</dbReference>
<organism evidence="1 2">
    <name type="scientific">Laceyella putida</name>
    <dbReference type="NCBI Taxonomy" id="110101"/>
    <lineage>
        <taxon>Bacteria</taxon>
        <taxon>Bacillati</taxon>
        <taxon>Bacillota</taxon>
        <taxon>Bacilli</taxon>
        <taxon>Bacillales</taxon>
        <taxon>Thermoactinomycetaceae</taxon>
        <taxon>Laceyella</taxon>
    </lineage>
</organism>
<reference evidence="2" key="1">
    <citation type="journal article" date="2019" name="Int. J. Syst. Evol. Microbiol.">
        <title>The Global Catalogue of Microorganisms (GCM) 10K type strain sequencing project: providing services to taxonomists for standard genome sequencing and annotation.</title>
        <authorList>
            <consortium name="The Broad Institute Genomics Platform"/>
            <consortium name="The Broad Institute Genome Sequencing Center for Infectious Disease"/>
            <person name="Wu L."/>
            <person name="Ma J."/>
        </authorList>
    </citation>
    <scope>NUCLEOTIDE SEQUENCE [LARGE SCALE GENOMIC DNA]</scope>
    <source>
        <strain evidence="2">CGMCC 1.12942</strain>
    </source>
</reference>
<evidence type="ECO:0000313" key="1">
    <source>
        <dbReference type="EMBL" id="MFC7440140.1"/>
    </source>
</evidence>
<dbReference type="Proteomes" id="UP001596500">
    <property type="component" value="Unassembled WGS sequence"/>
</dbReference>
<keyword evidence="2" id="KW-1185">Reference proteome</keyword>
<protein>
    <submittedName>
        <fullName evidence="1">CxxH/CxxC protein</fullName>
    </submittedName>
</protein>
<dbReference type="EMBL" id="JBHTBW010000006">
    <property type="protein sequence ID" value="MFC7440140.1"/>
    <property type="molecule type" value="Genomic_DNA"/>
</dbReference>
<sequence length="66" mass="7680">MASSETRKWYACDEHINIVLDEIVDNYAQAPLMEIMEEPDAKAACFWCGGRPRYQLQIEQTESRNL</sequence>
<name>A0ABW2RGT0_9BACL</name>
<proteinExistence type="predicted"/>
<gene>
    <name evidence="1" type="ORF">ACFQNG_03030</name>
</gene>
<accession>A0ABW2RGT0</accession>
<dbReference type="Pfam" id="PF14116">
    <property type="entry name" value="YyzF"/>
    <property type="match status" value="1"/>
</dbReference>
<comment type="caution">
    <text evidence="1">The sequence shown here is derived from an EMBL/GenBank/DDBJ whole genome shotgun (WGS) entry which is preliminary data.</text>
</comment>
<dbReference type="RefSeq" id="WP_379863353.1">
    <property type="nucleotide sequence ID" value="NZ_JBHTBW010000006.1"/>
</dbReference>